<reference evidence="1 2" key="1">
    <citation type="journal article" date="2011" name="Science">
        <title>The ecoresponsive genome of Daphnia pulex.</title>
        <authorList>
            <person name="Colbourne J.K."/>
            <person name="Pfrender M.E."/>
            <person name="Gilbert D."/>
            <person name="Thomas W.K."/>
            <person name="Tucker A."/>
            <person name="Oakley T.H."/>
            <person name="Tokishita S."/>
            <person name="Aerts A."/>
            <person name="Arnold G.J."/>
            <person name="Basu M.K."/>
            <person name="Bauer D.J."/>
            <person name="Caceres C.E."/>
            <person name="Carmel L."/>
            <person name="Casola C."/>
            <person name="Choi J.H."/>
            <person name="Detter J.C."/>
            <person name="Dong Q."/>
            <person name="Dusheyko S."/>
            <person name="Eads B.D."/>
            <person name="Frohlich T."/>
            <person name="Geiler-Samerotte K.A."/>
            <person name="Gerlach D."/>
            <person name="Hatcher P."/>
            <person name="Jogdeo S."/>
            <person name="Krijgsveld J."/>
            <person name="Kriventseva E.V."/>
            <person name="Kultz D."/>
            <person name="Laforsch C."/>
            <person name="Lindquist E."/>
            <person name="Lopez J."/>
            <person name="Manak J.R."/>
            <person name="Muller J."/>
            <person name="Pangilinan J."/>
            <person name="Patwardhan R.P."/>
            <person name="Pitluck S."/>
            <person name="Pritham E.J."/>
            <person name="Rechtsteiner A."/>
            <person name="Rho M."/>
            <person name="Rogozin I.B."/>
            <person name="Sakarya O."/>
            <person name="Salamov A."/>
            <person name="Schaack S."/>
            <person name="Shapiro H."/>
            <person name="Shiga Y."/>
            <person name="Skalitzky C."/>
            <person name="Smith Z."/>
            <person name="Souvorov A."/>
            <person name="Sung W."/>
            <person name="Tang Z."/>
            <person name="Tsuchiya D."/>
            <person name="Tu H."/>
            <person name="Vos H."/>
            <person name="Wang M."/>
            <person name="Wolf Y.I."/>
            <person name="Yamagata H."/>
            <person name="Yamada T."/>
            <person name="Ye Y."/>
            <person name="Shaw J.R."/>
            <person name="Andrews J."/>
            <person name="Crease T.J."/>
            <person name="Tang H."/>
            <person name="Lucas S.M."/>
            <person name="Robertson H.M."/>
            <person name="Bork P."/>
            <person name="Koonin E.V."/>
            <person name="Zdobnov E.M."/>
            <person name="Grigoriev I.V."/>
            <person name="Lynch M."/>
            <person name="Boore J.L."/>
        </authorList>
    </citation>
    <scope>NUCLEOTIDE SEQUENCE [LARGE SCALE GENOMIC DNA]</scope>
</reference>
<evidence type="ECO:0000313" key="2">
    <source>
        <dbReference type="Proteomes" id="UP000000305"/>
    </source>
</evidence>
<keyword evidence="2" id="KW-1185">Reference proteome</keyword>
<proteinExistence type="predicted"/>
<protein>
    <submittedName>
        <fullName evidence="1">Uncharacterized protein</fullName>
    </submittedName>
</protein>
<dbReference type="EMBL" id="GL732597">
    <property type="protein sequence ID" value="EFX72623.1"/>
    <property type="molecule type" value="Genomic_DNA"/>
</dbReference>
<evidence type="ECO:0000313" key="1">
    <source>
        <dbReference type="EMBL" id="EFX72623.1"/>
    </source>
</evidence>
<organism evidence="1 2">
    <name type="scientific">Daphnia pulex</name>
    <name type="common">Water flea</name>
    <dbReference type="NCBI Taxonomy" id="6669"/>
    <lineage>
        <taxon>Eukaryota</taxon>
        <taxon>Metazoa</taxon>
        <taxon>Ecdysozoa</taxon>
        <taxon>Arthropoda</taxon>
        <taxon>Crustacea</taxon>
        <taxon>Branchiopoda</taxon>
        <taxon>Diplostraca</taxon>
        <taxon>Cladocera</taxon>
        <taxon>Anomopoda</taxon>
        <taxon>Daphniidae</taxon>
        <taxon>Daphnia</taxon>
    </lineage>
</organism>
<dbReference type="KEGG" id="dpx:DAPPUDRAFT_254116"/>
<dbReference type="Proteomes" id="UP000000305">
    <property type="component" value="Unassembled WGS sequence"/>
</dbReference>
<gene>
    <name evidence="1" type="ORF">DAPPUDRAFT_254116</name>
</gene>
<dbReference type="HOGENOM" id="CLU_3089370_0_0_1"/>
<dbReference type="AlphaFoldDB" id="E9H6B2"/>
<dbReference type="InParanoid" id="E9H6B2"/>
<accession>E9H6B2</accession>
<name>E9H6B2_DAPPU</name>
<sequence length="52" mass="6230">MNAICIEVDLQTDTFLVRFLTIISCRFTTFTQHKRKVQQDDIENERFHKEIG</sequence>